<name>A0A5A7NWW1_STRAF</name>
<dbReference type="PANTHER" id="PTHR33739">
    <property type="entry name" value="OS07G0681500 PROTEIN"/>
    <property type="match status" value="1"/>
</dbReference>
<comment type="caution">
    <text evidence="1">The sequence shown here is derived from an EMBL/GenBank/DDBJ whole genome shotgun (WGS) entry which is preliminary data.</text>
</comment>
<dbReference type="GO" id="GO:0016592">
    <property type="term" value="C:mediator complex"/>
    <property type="evidence" value="ECO:0007669"/>
    <property type="project" value="InterPro"/>
</dbReference>
<gene>
    <name evidence="1" type="ORF">STAS_00336</name>
</gene>
<accession>A0A5A7NWW1</accession>
<keyword evidence="2" id="KW-1185">Reference proteome</keyword>
<protein>
    <submittedName>
        <fullName evidence="1">Mediator of RNA polymerase II transcription subunit</fullName>
    </submittedName>
</protein>
<evidence type="ECO:0000313" key="2">
    <source>
        <dbReference type="Proteomes" id="UP000325081"/>
    </source>
</evidence>
<dbReference type="EMBL" id="BKCP01000001">
    <property type="protein sequence ID" value="GER24801.1"/>
    <property type="molecule type" value="Genomic_DNA"/>
</dbReference>
<dbReference type="AlphaFoldDB" id="A0A5A7NWW1"/>
<dbReference type="OrthoDB" id="1420734at2759"/>
<dbReference type="InterPro" id="IPR039638">
    <property type="entry name" value="MED33A/B"/>
</dbReference>
<evidence type="ECO:0000313" key="1">
    <source>
        <dbReference type="EMBL" id="GER24801.1"/>
    </source>
</evidence>
<dbReference type="GO" id="GO:2000762">
    <property type="term" value="P:regulation of phenylpropanoid metabolic process"/>
    <property type="evidence" value="ECO:0007669"/>
    <property type="project" value="InterPro"/>
</dbReference>
<reference evidence="2" key="1">
    <citation type="journal article" date="2019" name="Curr. Biol.">
        <title>Genome Sequence of Striga asiatica Provides Insight into the Evolution of Plant Parasitism.</title>
        <authorList>
            <person name="Yoshida S."/>
            <person name="Kim S."/>
            <person name="Wafula E.K."/>
            <person name="Tanskanen J."/>
            <person name="Kim Y.M."/>
            <person name="Honaas L."/>
            <person name="Yang Z."/>
            <person name="Spallek T."/>
            <person name="Conn C.E."/>
            <person name="Ichihashi Y."/>
            <person name="Cheong K."/>
            <person name="Cui S."/>
            <person name="Der J.P."/>
            <person name="Gundlach H."/>
            <person name="Jiao Y."/>
            <person name="Hori C."/>
            <person name="Ishida J.K."/>
            <person name="Kasahara H."/>
            <person name="Kiba T."/>
            <person name="Kim M.S."/>
            <person name="Koo N."/>
            <person name="Laohavisit A."/>
            <person name="Lee Y.H."/>
            <person name="Lumba S."/>
            <person name="McCourt P."/>
            <person name="Mortimer J.C."/>
            <person name="Mutuku J.M."/>
            <person name="Nomura T."/>
            <person name="Sasaki-Sekimoto Y."/>
            <person name="Seto Y."/>
            <person name="Wang Y."/>
            <person name="Wakatake T."/>
            <person name="Sakakibara H."/>
            <person name="Demura T."/>
            <person name="Yamaguchi S."/>
            <person name="Yoneyama K."/>
            <person name="Manabe R.I."/>
            <person name="Nelson D.C."/>
            <person name="Schulman A.H."/>
            <person name="Timko M.P."/>
            <person name="dePamphilis C.W."/>
            <person name="Choi D."/>
            <person name="Shirasu K."/>
        </authorList>
    </citation>
    <scope>NUCLEOTIDE SEQUENCE [LARGE SCALE GENOMIC DNA]</scope>
    <source>
        <strain evidence="2">cv. UVA1</strain>
    </source>
</reference>
<organism evidence="1 2">
    <name type="scientific">Striga asiatica</name>
    <name type="common">Asiatic witchweed</name>
    <name type="synonym">Buchnera asiatica</name>
    <dbReference type="NCBI Taxonomy" id="4170"/>
    <lineage>
        <taxon>Eukaryota</taxon>
        <taxon>Viridiplantae</taxon>
        <taxon>Streptophyta</taxon>
        <taxon>Embryophyta</taxon>
        <taxon>Tracheophyta</taxon>
        <taxon>Spermatophyta</taxon>
        <taxon>Magnoliopsida</taxon>
        <taxon>eudicotyledons</taxon>
        <taxon>Gunneridae</taxon>
        <taxon>Pentapetalae</taxon>
        <taxon>asterids</taxon>
        <taxon>lamiids</taxon>
        <taxon>Lamiales</taxon>
        <taxon>Orobanchaceae</taxon>
        <taxon>Buchnereae</taxon>
        <taxon>Striga</taxon>
    </lineage>
</organism>
<sequence length="353" mass="38586">MECQAAWIKMNTVMAIEIIGDFFRNKVTSRILYLARHNILLSARSTSLRNSKSISPEALLRLTSDTWRVLSRTCKLSIISTPMSSSGKCNGTVNSSLWLPIDLYLEDMIDGSMEKNLIEGPDPRIEIGLSLLLSISPLFIVNIIKEEEITLSSNGEKSSTSQRKCNESVGKRREHLVSSLKLLGDFEELLTPPSRINTLANQAAMKAMMFLSGVSTDNEHLNEMMLNDVPNNCSGNLRHLIVESCIARNILDTSAYTWPGYVKSRCNQHPQHISGQIPGWSSLMSGSPLTPPLISALASTPATSLAEIERIHEIAVGGTDDEKIAAATILSGASLGRAPPPKLTDRFSALPLT</sequence>
<proteinExistence type="predicted"/>
<dbReference type="PANTHER" id="PTHR33739:SF7">
    <property type="entry name" value="MEDIATOR OF RNA POLYMERASE II TRANSCRIPTION SUBUNIT 33B"/>
    <property type="match status" value="1"/>
</dbReference>
<dbReference type="Proteomes" id="UP000325081">
    <property type="component" value="Unassembled WGS sequence"/>
</dbReference>